<dbReference type="EMBL" id="CP039291">
    <property type="protein sequence ID" value="QCB94078.1"/>
    <property type="molecule type" value="Genomic_DNA"/>
</dbReference>
<keyword evidence="2" id="KW-0812">Transmembrane</keyword>
<proteinExistence type="predicted"/>
<accession>A0A4P7SK22</accession>
<evidence type="ECO:0000313" key="3">
    <source>
        <dbReference type="EMBL" id="QCB94078.1"/>
    </source>
</evidence>
<evidence type="ECO:0000256" key="2">
    <source>
        <dbReference type="SAM" id="Phobius"/>
    </source>
</evidence>
<keyword evidence="2" id="KW-0472">Membrane</keyword>
<keyword evidence="4" id="KW-1185">Reference proteome</keyword>
<dbReference type="Proteomes" id="UP000296469">
    <property type="component" value="Chromosome"/>
</dbReference>
<evidence type="ECO:0000313" key="4">
    <source>
        <dbReference type="Proteomes" id="UP000296469"/>
    </source>
</evidence>
<evidence type="ECO:0000256" key="1">
    <source>
        <dbReference type="SAM" id="MobiDB-lite"/>
    </source>
</evidence>
<sequence length="99" mass="9692">MGRHAGGAQPTPPWPRRLGAAALRWGGRLLLGVVAAGVVLLALRWTGVTGTSARALAAAAGLLVVVAAALAATVPPAAAPPTRPDSIDGPAHGPGSRGR</sequence>
<dbReference type="RefSeq" id="WP_135973993.1">
    <property type="nucleotide sequence ID" value="NZ_CP039291.1"/>
</dbReference>
<reference evidence="3 4" key="1">
    <citation type="submission" date="2019-04" db="EMBL/GenBank/DDBJ databases">
        <title>Isolation and identification of Cellulomonas shaoxiangyii sp. Nov. isolated from feces of the Tibetan antelopes (Pantholops hodgsonii) in the Qinghai-Tibet plateau of China.</title>
        <authorList>
            <person name="Tian Z."/>
        </authorList>
    </citation>
    <scope>NUCLEOTIDE SEQUENCE [LARGE SCALE GENOMIC DNA]</scope>
    <source>
        <strain evidence="3 4">Z28</strain>
    </source>
</reference>
<feature type="transmembrane region" description="Helical" evidence="2">
    <location>
        <begin position="55"/>
        <end position="74"/>
    </location>
</feature>
<dbReference type="KEGG" id="celz:E5225_11390"/>
<organism evidence="3 4">
    <name type="scientific">Cellulomonas shaoxiangyii</name>
    <dbReference type="NCBI Taxonomy" id="2566013"/>
    <lineage>
        <taxon>Bacteria</taxon>
        <taxon>Bacillati</taxon>
        <taxon>Actinomycetota</taxon>
        <taxon>Actinomycetes</taxon>
        <taxon>Micrococcales</taxon>
        <taxon>Cellulomonadaceae</taxon>
        <taxon>Cellulomonas</taxon>
    </lineage>
</organism>
<keyword evidence="2" id="KW-1133">Transmembrane helix</keyword>
<dbReference type="AlphaFoldDB" id="A0A4P7SK22"/>
<feature type="transmembrane region" description="Helical" evidence="2">
    <location>
        <begin position="25"/>
        <end position="43"/>
    </location>
</feature>
<name>A0A4P7SK22_9CELL</name>
<feature type="region of interest" description="Disordered" evidence="1">
    <location>
        <begin position="76"/>
        <end position="99"/>
    </location>
</feature>
<protein>
    <submittedName>
        <fullName evidence="3">Uncharacterized protein</fullName>
    </submittedName>
</protein>
<gene>
    <name evidence="3" type="ORF">E5225_11390</name>
</gene>